<feature type="transmembrane region" description="Helical" evidence="5">
    <location>
        <begin position="44"/>
        <end position="64"/>
    </location>
</feature>
<keyword evidence="4 5" id="KW-0472">Membrane</keyword>
<dbReference type="PANTHER" id="PTHR10924:SF6">
    <property type="entry name" value="SOLUTE CARRIER FAMILY 49 MEMBER A3"/>
    <property type="match status" value="1"/>
</dbReference>
<dbReference type="PANTHER" id="PTHR10924">
    <property type="entry name" value="MAJOR FACILITATOR SUPERFAMILY PROTEIN-RELATED"/>
    <property type="match status" value="1"/>
</dbReference>
<dbReference type="VEuPathDB" id="FungiDB:P175DRAFT_0511703"/>
<dbReference type="AlphaFoldDB" id="A0A0F8VHD0"/>
<keyword evidence="2 5" id="KW-0812">Transmembrane</keyword>
<evidence type="ECO:0000256" key="4">
    <source>
        <dbReference type="ARBA" id="ARBA00023136"/>
    </source>
</evidence>
<evidence type="ECO:0000256" key="5">
    <source>
        <dbReference type="SAM" id="Phobius"/>
    </source>
</evidence>
<keyword evidence="7" id="KW-1185">Reference proteome</keyword>
<name>A0A0F8VHD0_9EURO</name>
<evidence type="ECO:0000256" key="2">
    <source>
        <dbReference type="ARBA" id="ARBA00022692"/>
    </source>
</evidence>
<sequence>MLQTPEFWLILTPFGVYVGFFNSVSSLLTQILSPYGFSETQAGIAGGILIIVGLLSSAILSPFIDRSKHYLGTIRVLVPLPRGHRALLCHLRPARGFLVRPPPRRPRVLVEITYPFSPEIGTTMCWALGQFLGAVFVLVQDALKASASGDPPQNMRHALVFSAVVACVAAPFPLCIGLFGRRVSRRRLDVDRGLDLDGQSQLAVVQVVRKC</sequence>
<accession>A0A0F8VHD0</accession>
<organism evidence="6 7">
    <name type="scientific">Aspergillus ochraceoroseus</name>
    <dbReference type="NCBI Taxonomy" id="138278"/>
    <lineage>
        <taxon>Eukaryota</taxon>
        <taxon>Fungi</taxon>
        <taxon>Dikarya</taxon>
        <taxon>Ascomycota</taxon>
        <taxon>Pezizomycotina</taxon>
        <taxon>Eurotiomycetes</taxon>
        <taxon>Eurotiomycetidae</taxon>
        <taxon>Eurotiales</taxon>
        <taxon>Aspergillaceae</taxon>
        <taxon>Aspergillus</taxon>
        <taxon>Aspergillus subgen. Nidulantes</taxon>
    </lineage>
</organism>
<feature type="transmembrane region" description="Helical" evidence="5">
    <location>
        <begin position="120"/>
        <end position="139"/>
    </location>
</feature>
<proteinExistence type="predicted"/>
<dbReference type="InterPro" id="IPR036259">
    <property type="entry name" value="MFS_trans_sf"/>
</dbReference>
<gene>
    <name evidence="6" type="ORF">AOCH_007681</name>
</gene>
<dbReference type="Proteomes" id="UP000034947">
    <property type="component" value="Unassembled WGS sequence"/>
</dbReference>
<evidence type="ECO:0000256" key="3">
    <source>
        <dbReference type="ARBA" id="ARBA00022989"/>
    </source>
</evidence>
<reference evidence="6 7" key="1">
    <citation type="submission" date="2015-02" db="EMBL/GenBank/DDBJ databases">
        <title>Draft Genome Sequences of Two Closely-Related Aflatoxigenic Aspergillus Species Obtained from the Cote d'Ivoire.</title>
        <authorList>
            <person name="Moore G.G."/>
            <person name="Beltz S.B."/>
            <person name="Mack B.M."/>
        </authorList>
    </citation>
    <scope>NUCLEOTIDE SEQUENCE [LARGE SCALE GENOMIC DNA]</scope>
    <source>
        <strain evidence="6 7">SRRC1432</strain>
    </source>
</reference>
<feature type="transmembrane region" description="Helical" evidence="5">
    <location>
        <begin position="159"/>
        <end position="179"/>
    </location>
</feature>
<evidence type="ECO:0000256" key="1">
    <source>
        <dbReference type="ARBA" id="ARBA00004141"/>
    </source>
</evidence>
<dbReference type="EMBL" id="JYKN01000902">
    <property type="protein sequence ID" value="KKK22551.1"/>
    <property type="molecule type" value="Genomic_DNA"/>
</dbReference>
<keyword evidence="3 5" id="KW-1133">Transmembrane helix</keyword>
<comment type="subcellular location">
    <subcellularLocation>
        <location evidence="1">Membrane</location>
        <topology evidence="1">Multi-pass membrane protein</topology>
    </subcellularLocation>
</comment>
<dbReference type="GO" id="GO:0016020">
    <property type="term" value="C:membrane"/>
    <property type="evidence" value="ECO:0007669"/>
    <property type="project" value="UniProtKB-SubCell"/>
</dbReference>
<dbReference type="InterPro" id="IPR049680">
    <property type="entry name" value="FLVCR1-2_SLC49-like"/>
</dbReference>
<dbReference type="SUPFAM" id="SSF103473">
    <property type="entry name" value="MFS general substrate transporter"/>
    <property type="match status" value="1"/>
</dbReference>
<feature type="transmembrane region" description="Helical" evidence="5">
    <location>
        <begin position="7"/>
        <end position="32"/>
    </location>
</feature>
<comment type="caution">
    <text evidence="6">The sequence shown here is derived from an EMBL/GenBank/DDBJ whole genome shotgun (WGS) entry which is preliminary data.</text>
</comment>
<evidence type="ECO:0000313" key="7">
    <source>
        <dbReference type="Proteomes" id="UP000034947"/>
    </source>
</evidence>
<evidence type="ECO:0000313" key="6">
    <source>
        <dbReference type="EMBL" id="KKK22551.1"/>
    </source>
</evidence>
<protein>
    <submittedName>
        <fullName evidence="6">Uncharacterized protein</fullName>
    </submittedName>
</protein>